<reference evidence="1 2" key="1">
    <citation type="submission" date="2018-06" db="EMBL/GenBank/DDBJ databases">
        <title>Genomic Encyclopedia of Archaeal and Bacterial Type Strains, Phase II (KMG-II): from individual species to whole genera.</title>
        <authorList>
            <person name="Goeker M."/>
        </authorList>
    </citation>
    <scope>NUCLEOTIDE SEQUENCE [LARGE SCALE GENOMIC DNA]</scope>
    <source>
        <strain evidence="1 2">DSM 29821</strain>
    </source>
</reference>
<accession>A0A327VQ92</accession>
<gene>
    <name evidence="1" type="ORF">CLV59_109223</name>
</gene>
<dbReference type="Pfam" id="PF12771">
    <property type="entry name" value="SusD-like_2"/>
    <property type="match status" value="1"/>
</dbReference>
<dbReference type="Gene3D" id="1.25.40.390">
    <property type="match status" value="1"/>
</dbReference>
<organism evidence="1 2">
    <name type="scientific">Chitinophaga dinghuensis</name>
    <dbReference type="NCBI Taxonomy" id="1539050"/>
    <lineage>
        <taxon>Bacteria</taxon>
        <taxon>Pseudomonadati</taxon>
        <taxon>Bacteroidota</taxon>
        <taxon>Chitinophagia</taxon>
        <taxon>Chitinophagales</taxon>
        <taxon>Chitinophagaceae</taxon>
        <taxon>Chitinophaga</taxon>
    </lineage>
</organism>
<keyword evidence="2" id="KW-1185">Reference proteome</keyword>
<dbReference type="EMBL" id="QLMA01000009">
    <property type="protein sequence ID" value="RAJ75609.1"/>
    <property type="molecule type" value="Genomic_DNA"/>
</dbReference>
<evidence type="ECO:0000313" key="2">
    <source>
        <dbReference type="Proteomes" id="UP000249819"/>
    </source>
</evidence>
<dbReference type="InterPro" id="IPR041662">
    <property type="entry name" value="SusD-like_2"/>
</dbReference>
<comment type="caution">
    <text evidence="1">The sequence shown here is derived from an EMBL/GenBank/DDBJ whole genome shotgun (WGS) entry which is preliminary data.</text>
</comment>
<evidence type="ECO:0000313" key="1">
    <source>
        <dbReference type="EMBL" id="RAJ75609.1"/>
    </source>
</evidence>
<dbReference type="AlphaFoldDB" id="A0A327VQ92"/>
<name>A0A327VQ92_9BACT</name>
<sequence length="494" mass="55427">MMNKITRYSTIALVAITATFTGCKKLDEYNRNPTKPTETQPQYLLTGAQKSAMDVLYSGLQNGYIAMEYAQFWTGNSRTNDAQYQLDEGNNAALWNTLYSTALHNLDDLVKQNNSKASKTGIANQNAIALIMKAWIYQILADTYGNIPYSQAFQVTTNITPAYDDAQTIYKSLLDTLQQQITVMDEHQSSFNSGDIIYNGNVALWKKLAHSLMLRMAIRMADANPQLAQQIIEAHWQNALSSNADNAQFQYLNAAPNKFPYNDSEREISEFFVTSTLVDYMKSVQDPRLNIYARPSRNSDTIKGLAYGTSSSDKNRLPPNEYSFPGTQVYSATMPGILMSYSEVEFILAEAAARGWSVGDPATHYNNAVKASLEYWRTLAKADYTDADISAYLTRVPYNAADWRNVIGSQKWLSLYPQGFQAWFERTRLHFSKPGGSPLFIAPVSGSVDPKVTFVPYRLTYLISETTQNPNNYQAASKAIGGDTKGTKLWYNKF</sequence>
<dbReference type="Proteomes" id="UP000249819">
    <property type="component" value="Unassembled WGS sequence"/>
</dbReference>
<protein>
    <submittedName>
        <fullName evidence="1">SusD-like starch-binding protein associating with outer membrane</fullName>
    </submittedName>
</protein>
<dbReference type="PROSITE" id="PS51257">
    <property type="entry name" value="PROKAR_LIPOPROTEIN"/>
    <property type="match status" value="1"/>
</dbReference>
<dbReference type="InterPro" id="IPR011990">
    <property type="entry name" value="TPR-like_helical_dom_sf"/>
</dbReference>
<dbReference type="RefSeq" id="WP_170137916.1">
    <property type="nucleotide sequence ID" value="NZ_QLMA01000009.1"/>
</dbReference>
<dbReference type="SUPFAM" id="SSF48452">
    <property type="entry name" value="TPR-like"/>
    <property type="match status" value="1"/>
</dbReference>
<proteinExistence type="predicted"/>